<proteinExistence type="predicted"/>
<dbReference type="PANTHER" id="PTHR43434">
    <property type="entry name" value="PHOSPHOGLYCOLATE PHOSPHATASE"/>
    <property type="match status" value="1"/>
</dbReference>
<evidence type="ECO:0008006" key="4">
    <source>
        <dbReference type="Google" id="ProtNLM"/>
    </source>
</evidence>
<organism evidence="2 3">
    <name type="scientific">Polarella glacialis</name>
    <name type="common">Dinoflagellate</name>
    <dbReference type="NCBI Taxonomy" id="89957"/>
    <lineage>
        <taxon>Eukaryota</taxon>
        <taxon>Sar</taxon>
        <taxon>Alveolata</taxon>
        <taxon>Dinophyceae</taxon>
        <taxon>Suessiales</taxon>
        <taxon>Suessiaceae</taxon>
        <taxon>Polarella</taxon>
    </lineage>
</organism>
<reference evidence="2" key="1">
    <citation type="submission" date="2021-02" db="EMBL/GenBank/DDBJ databases">
        <authorList>
            <person name="Dougan E. K."/>
            <person name="Rhodes N."/>
            <person name="Thang M."/>
            <person name="Chan C."/>
        </authorList>
    </citation>
    <scope>NUCLEOTIDE SEQUENCE</scope>
</reference>
<dbReference type="SFLD" id="SFLDS00003">
    <property type="entry name" value="Haloacid_Dehalogenase"/>
    <property type="match status" value="1"/>
</dbReference>
<dbReference type="PANTHER" id="PTHR43434:SF1">
    <property type="entry name" value="PHOSPHOGLYCOLATE PHOSPHATASE"/>
    <property type="match status" value="1"/>
</dbReference>
<dbReference type="Pfam" id="PF13419">
    <property type="entry name" value="HAD_2"/>
    <property type="match status" value="1"/>
</dbReference>
<dbReference type="Gene3D" id="1.10.150.240">
    <property type="entry name" value="Putative phosphatase, domain 2"/>
    <property type="match status" value="1"/>
</dbReference>
<protein>
    <recommendedName>
        <fullName evidence="4">Phosphoglycolate phosphatase</fullName>
    </recommendedName>
</protein>
<dbReference type="NCBIfam" id="TIGR01549">
    <property type="entry name" value="HAD-SF-IA-v1"/>
    <property type="match status" value="1"/>
</dbReference>
<keyword evidence="3" id="KW-1185">Reference proteome</keyword>
<dbReference type="InterPro" id="IPR023214">
    <property type="entry name" value="HAD_sf"/>
</dbReference>
<dbReference type="EMBL" id="CAJNNV010024619">
    <property type="protein sequence ID" value="CAE8610313.1"/>
    <property type="molecule type" value="Genomic_DNA"/>
</dbReference>
<dbReference type="SFLD" id="SFLDG01129">
    <property type="entry name" value="C1.5:_HAD__Beta-PGM__Phosphata"/>
    <property type="match status" value="1"/>
</dbReference>
<accession>A0A813FCW2</accession>
<dbReference type="OMA" id="CVEYAHA"/>
<dbReference type="PRINTS" id="PR00413">
    <property type="entry name" value="HADHALOGNASE"/>
</dbReference>
<dbReference type="InterPro" id="IPR041492">
    <property type="entry name" value="HAD_2"/>
</dbReference>
<keyword evidence="1" id="KW-0732">Signal</keyword>
<dbReference type="NCBIfam" id="TIGR01509">
    <property type="entry name" value="HAD-SF-IA-v3"/>
    <property type="match status" value="1"/>
</dbReference>
<feature type="signal peptide" evidence="1">
    <location>
        <begin position="1"/>
        <end position="30"/>
    </location>
</feature>
<dbReference type="GO" id="GO:0008967">
    <property type="term" value="F:phosphoglycolate phosphatase activity"/>
    <property type="evidence" value="ECO:0007669"/>
    <property type="project" value="TreeGrafter"/>
</dbReference>
<dbReference type="Proteomes" id="UP000654075">
    <property type="component" value="Unassembled WGS sequence"/>
</dbReference>
<sequence length="265" mass="28054">MPLSQKAVARCRRCRLLPAILLGLWAAVSNRHQPLAAVGMSPPTTPYSLPHRAVIWDVDGTLVESTSLGLRGTNAVLKKNGHPEITEAEYKDGTRFPTGERFGFHISGNPKDPAAPRLGKEFDDHYVQLVSLETAPLFPGLGELLRELRSRGVRFGAVSNACTAYVRAALAANDLSDLFECQLGADEVSAAKPAPDGLLKCCQAMGVEPADCAYIGDAPTDGLAAKAAGMRGIGVSWGSHSSDSLAPAFPELVKTVEELGKALLP</sequence>
<dbReference type="SFLD" id="SFLDG01135">
    <property type="entry name" value="C1.5.6:_HAD__Beta-PGM__Phospha"/>
    <property type="match status" value="1"/>
</dbReference>
<dbReference type="GO" id="GO:0005829">
    <property type="term" value="C:cytosol"/>
    <property type="evidence" value="ECO:0007669"/>
    <property type="project" value="TreeGrafter"/>
</dbReference>
<dbReference type="InterPro" id="IPR036412">
    <property type="entry name" value="HAD-like_sf"/>
</dbReference>
<gene>
    <name evidence="2" type="ORF">PGLA1383_LOCUS28138</name>
</gene>
<feature type="chain" id="PRO_5032969431" description="Phosphoglycolate phosphatase" evidence="1">
    <location>
        <begin position="31"/>
        <end position="265"/>
    </location>
</feature>
<name>A0A813FCW2_POLGL</name>
<evidence type="ECO:0000256" key="1">
    <source>
        <dbReference type="SAM" id="SignalP"/>
    </source>
</evidence>
<dbReference type="InterPro" id="IPR023198">
    <property type="entry name" value="PGP-like_dom2"/>
</dbReference>
<dbReference type="Gene3D" id="3.40.50.1000">
    <property type="entry name" value="HAD superfamily/HAD-like"/>
    <property type="match status" value="1"/>
</dbReference>
<comment type="caution">
    <text evidence="2">The sequence shown here is derived from an EMBL/GenBank/DDBJ whole genome shotgun (WGS) entry which is preliminary data.</text>
</comment>
<dbReference type="AlphaFoldDB" id="A0A813FCW2"/>
<dbReference type="SUPFAM" id="SSF56784">
    <property type="entry name" value="HAD-like"/>
    <property type="match status" value="1"/>
</dbReference>
<dbReference type="OrthoDB" id="269227at2759"/>
<dbReference type="GO" id="GO:0006281">
    <property type="term" value="P:DNA repair"/>
    <property type="evidence" value="ECO:0007669"/>
    <property type="project" value="TreeGrafter"/>
</dbReference>
<dbReference type="InterPro" id="IPR006439">
    <property type="entry name" value="HAD-SF_hydro_IA"/>
</dbReference>
<evidence type="ECO:0000313" key="3">
    <source>
        <dbReference type="Proteomes" id="UP000654075"/>
    </source>
</evidence>
<evidence type="ECO:0000313" key="2">
    <source>
        <dbReference type="EMBL" id="CAE8610313.1"/>
    </source>
</evidence>
<dbReference type="InterPro" id="IPR050155">
    <property type="entry name" value="HAD-like_hydrolase_sf"/>
</dbReference>